<proteinExistence type="predicted"/>
<gene>
    <name evidence="2" type="ORF">H4Q31_11210</name>
</gene>
<comment type="caution">
    <text evidence="2">The sequence shown here is derived from an EMBL/GenBank/DDBJ whole genome shotgun (WGS) entry which is preliminary data.</text>
</comment>
<evidence type="ECO:0000259" key="1">
    <source>
        <dbReference type="Pfam" id="PF12760"/>
    </source>
</evidence>
<dbReference type="EMBL" id="JACJVN010000039">
    <property type="protein sequence ID" value="MBB6677891.1"/>
    <property type="molecule type" value="Genomic_DNA"/>
</dbReference>
<organism evidence="2 3">
    <name type="scientific">Cohnella lubricantis</name>
    <dbReference type="NCBI Taxonomy" id="2163172"/>
    <lineage>
        <taxon>Bacteria</taxon>
        <taxon>Bacillati</taxon>
        <taxon>Bacillota</taxon>
        <taxon>Bacilli</taxon>
        <taxon>Bacillales</taxon>
        <taxon>Paenibacillaceae</taxon>
        <taxon>Cohnella</taxon>
    </lineage>
</organism>
<evidence type="ECO:0000313" key="2">
    <source>
        <dbReference type="EMBL" id="MBB6677891.1"/>
    </source>
</evidence>
<dbReference type="Pfam" id="PF12760">
    <property type="entry name" value="Zn_ribbon_IS1595"/>
    <property type="match status" value="1"/>
</dbReference>
<feature type="domain" description="Transposase zinc-ribbon" evidence="1">
    <location>
        <begin position="12"/>
        <end position="58"/>
    </location>
</feature>
<dbReference type="AlphaFoldDB" id="A0A841THG2"/>
<accession>A0A841THG2</accession>
<protein>
    <submittedName>
        <fullName evidence="2">Transposase</fullName>
    </submittedName>
</protein>
<reference evidence="2 3" key="1">
    <citation type="submission" date="2020-08" db="EMBL/GenBank/DDBJ databases">
        <title>Cohnella phylogeny.</title>
        <authorList>
            <person name="Dunlap C."/>
        </authorList>
    </citation>
    <scope>NUCLEOTIDE SEQUENCE [LARGE SCALE GENOMIC DNA]</scope>
    <source>
        <strain evidence="2 3">DSM 103658</strain>
    </source>
</reference>
<evidence type="ECO:0000313" key="3">
    <source>
        <dbReference type="Proteomes" id="UP000574133"/>
    </source>
</evidence>
<dbReference type="InterPro" id="IPR024442">
    <property type="entry name" value="Transposase_Zn_ribbon"/>
</dbReference>
<sequence>MSFDSFCRLYDNEHACAEQMYQDKWPEGFRCPVCRHTQASVIRTRRLPLYECRKCRYQASLTTGTVMEKSKTPLVKWFRAIYLLSHGATAVQIANAIKVTYKTAWLIAHKIRHAIKQIIADTPLTGHVRILESRYGATSFAAQFSTRAVHHPLIAAASVSDDGKMVHVRMARVPASHIFKGIVLKDAYQSFILRHVASDADITATYGLYNFARYKPLYSFSRDAVRYLNQTYCGVGLKHLKSYLDEYSYRHQFASLDQSLAAHLMRQCANRPALPYRQLIKTAA</sequence>
<dbReference type="Proteomes" id="UP000574133">
    <property type="component" value="Unassembled WGS sequence"/>
</dbReference>
<name>A0A841THG2_9BACL</name>
<keyword evidence="3" id="KW-1185">Reference proteome</keyword>